<keyword evidence="2" id="KW-1185">Reference proteome</keyword>
<organism evidence="1 2">
    <name type="scientific">Polyangium spumosum</name>
    <dbReference type="NCBI Taxonomy" id="889282"/>
    <lineage>
        <taxon>Bacteria</taxon>
        <taxon>Pseudomonadati</taxon>
        <taxon>Myxococcota</taxon>
        <taxon>Polyangia</taxon>
        <taxon>Polyangiales</taxon>
        <taxon>Polyangiaceae</taxon>
        <taxon>Polyangium</taxon>
    </lineage>
</organism>
<dbReference type="Proteomes" id="UP000440224">
    <property type="component" value="Unassembled WGS sequence"/>
</dbReference>
<protein>
    <submittedName>
        <fullName evidence="1">Uncharacterized protein</fullName>
    </submittedName>
</protein>
<dbReference type="RefSeq" id="WP_153822977.1">
    <property type="nucleotide sequence ID" value="NZ_WJIE01000010.1"/>
</dbReference>
<proteinExistence type="predicted"/>
<evidence type="ECO:0000313" key="1">
    <source>
        <dbReference type="EMBL" id="MRG96178.1"/>
    </source>
</evidence>
<gene>
    <name evidence="1" type="ORF">GF068_30285</name>
</gene>
<dbReference type="EMBL" id="WJIE01000010">
    <property type="protein sequence ID" value="MRG96178.1"/>
    <property type="molecule type" value="Genomic_DNA"/>
</dbReference>
<evidence type="ECO:0000313" key="2">
    <source>
        <dbReference type="Proteomes" id="UP000440224"/>
    </source>
</evidence>
<comment type="caution">
    <text evidence="1">The sequence shown here is derived from an EMBL/GenBank/DDBJ whole genome shotgun (WGS) entry which is preliminary data.</text>
</comment>
<reference evidence="1 2" key="1">
    <citation type="submission" date="2019-10" db="EMBL/GenBank/DDBJ databases">
        <title>A soil myxobacterium in the family Polyangiaceae.</title>
        <authorList>
            <person name="Li Y."/>
            <person name="Wang J."/>
        </authorList>
    </citation>
    <scope>NUCLEOTIDE SEQUENCE [LARGE SCALE GENOMIC DNA]</scope>
    <source>
        <strain evidence="1 2">DSM 14734</strain>
    </source>
</reference>
<dbReference type="OrthoDB" id="2379877at2"/>
<sequence length="300" mass="32408">MAARDFQFVPMGERAPECAISCDGLVAGAAIDLSHWAKNRTPSAFKADTSVEIALRFVHEASPADAPSIVVNNHFDADGVLAVWSLLEPELAMAHAGLIVAAAEAGDFDEWPADVRGIWLNIAIRRMVTLKPEASAYPIALGALGELVRTLESREDLWGTSFSAICEAERRAQAGDVAAYSVGPIRVFHHGPGVPEVPGAVLAKLGSTAEGVKRLLLAFEEPDGSFRYRYELPRWAWADTVVRPVIRAPSRHVLAAGLGPEWAMKGVDFGMTALLRTTSPLHEGPREMAERLRTIDPFPA</sequence>
<name>A0A6N7PVU7_9BACT</name>
<dbReference type="Pfam" id="PF20392">
    <property type="entry name" value="DUF6687"/>
    <property type="match status" value="1"/>
</dbReference>
<accession>A0A6N7PVU7</accession>
<dbReference type="AlphaFoldDB" id="A0A6N7PVU7"/>
<dbReference type="InterPro" id="IPR046509">
    <property type="entry name" value="DUF6687"/>
</dbReference>